<name>H2XZG9_CIOIN</name>
<accession>H2XZG9</accession>
<protein>
    <submittedName>
        <fullName evidence="1">Uncharacterized protein</fullName>
    </submittedName>
</protein>
<reference evidence="2" key="1">
    <citation type="journal article" date="2002" name="Science">
        <title>The draft genome of Ciona intestinalis: insights into chordate and vertebrate origins.</title>
        <authorList>
            <person name="Dehal P."/>
            <person name="Satou Y."/>
            <person name="Campbell R.K."/>
            <person name="Chapman J."/>
            <person name="Degnan B."/>
            <person name="De Tomaso A."/>
            <person name="Davidson B."/>
            <person name="Di Gregorio A."/>
            <person name="Gelpke M."/>
            <person name="Goodstein D.M."/>
            <person name="Harafuji N."/>
            <person name="Hastings K.E."/>
            <person name="Ho I."/>
            <person name="Hotta K."/>
            <person name="Huang W."/>
            <person name="Kawashima T."/>
            <person name="Lemaire P."/>
            <person name="Martinez D."/>
            <person name="Meinertzhagen I.A."/>
            <person name="Necula S."/>
            <person name="Nonaka M."/>
            <person name="Putnam N."/>
            <person name="Rash S."/>
            <person name="Saiga H."/>
            <person name="Satake M."/>
            <person name="Terry A."/>
            <person name="Yamada L."/>
            <person name="Wang H.G."/>
            <person name="Awazu S."/>
            <person name="Azumi K."/>
            <person name="Boore J."/>
            <person name="Branno M."/>
            <person name="Chin-Bow S."/>
            <person name="DeSantis R."/>
            <person name="Doyle S."/>
            <person name="Francino P."/>
            <person name="Keys D.N."/>
            <person name="Haga S."/>
            <person name="Hayashi H."/>
            <person name="Hino K."/>
            <person name="Imai K.S."/>
            <person name="Inaba K."/>
            <person name="Kano S."/>
            <person name="Kobayashi K."/>
            <person name="Kobayashi M."/>
            <person name="Lee B.I."/>
            <person name="Makabe K.W."/>
            <person name="Manohar C."/>
            <person name="Matassi G."/>
            <person name="Medina M."/>
            <person name="Mochizuki Y."/>
            <person name="Mount S."/>
            <person name="Morishita T."/>
            <person name="Miura S."/>
            <person name="Nakayama A."/>
            <person name="Nishizaka S."/>
            <person name="Nomoto H."/>
            <person name="Ohta F."/>
            <person name="Oishi K."/>
            <person name="Rigoutsos I."/>
            <person name="Sano M."/>
            <person name="Sasaki A."/>
            <person name="Sasakura Y."/>
            <person name="Shoguchi E."/>
            <person name="Shin-i T."/>
            <person name="Spagnuolo A."/>
            <person name="Stainier D."/>
            <person name="Suzuki M.M."/>
            <person name="Tassy O."/>
            <person name="Takatori N."/>
            <person name="Tokuoka M."/>
            <person name="Yagi K."/>
            <person name="Yoshizaki F."/>
            <person name="Wada S."/>
            <person name="Zhang C."/>
            <person name="Hyatt P.D."/>
            <person name="Larimer F."/>
            <person name="Detter C."/>
            <person name="Doggett N."/>
            <person name="Glavina T."/>
            <person name="Hawkins T."/>
            <person name="Richardson P."/>
            <person name="Lucas S."/>
            <person name="Kohara Y."/>
            <person name="Levine M."/>
            <person name="Satoh N."/>
            <person name="Rokhsar D.S."/>
        </authorList>
    </citation>
    <scope>NUCLEOTIDE SEQUENCE [LARGE SCALE GENOMIC DNA]</scope>
</reference>
<dbReference type="Ensembl" id="ENSCINT00000031525.1">
    <property type="protein sequence ID" value="ENSCINP00000035053.1"/>
    <property type="gene ID" value="ENSCING00000020049.1"/>
</dbReference>
<sequence>MFHLIVNKEYLKIIKSHPNFIGITRQLCPLIPNPNAYCASGPHRYRTHNTYHWAINNSLS</sequence>
<evidence type="ECO:0000313" key="1">
    <source>
        <dbReference type="Ensembl" id="ENSCINP00000035053.1"/>
    </source>
</evidence>
<reference evidence="1" key="2">
    <citation type="journal article" date="2008" name="Genome Biol.">
        <title>Improved genome assembly and evidence-based global gene model set for the chordate Ciona intestinalis: new insight into intron and operon populations.</title>
        <authorList>
            <person name="Satou Y."/>
            <person name="Mineta K."/>
            <person name="Ogasawara M."/>
            <person name="Sasakura Y."/>
            <person name="Shoguchi E."/>
            <person name="Ueno K."/>
            <person name="Yamada L."/>
            <person name="Matsumoto J."/>
            <person name="Wasserscheid J."/>
            <person name="Dewar K."/>
            <person name="Wiley G.B."/>
            <person name="Macmil S.L."/>
            <person name="Roe B.A."/>
            <person name="Zeller R.W."/>
            <person name="Hastings K.E."/>
            <person name="Lemaire P."/>
            <person name="Lindquist E."/>
            <person name="Endo T."/>
            <person name="Hotta K."/>
            <person name="Inaba K."/>
        </authorList>
    </citation>
    <scope>NUCLEOTIDE SEQUENCE [LARGE SCALE GENOMIC DNA]</scope>
    <source>
        <strain evidence="1">wild type</strain>
    </source>
</reference>
<keyword evidence="2" id="KW-1185">Reference proteome</keyword>
<proteinExistence type="predicted"/>
<evidence type="ECO:0000313" key="2">
    <source>
        <dbReference type="Proteomes" id="UP000008144"/>
    </source>
</evidence>
<reference evidence="1" key="3">
    <citation type="submission" date="2025-08" db="UniProtKB">
        <authorList>
            <consortium name="Ensembl"/>
        </authorList>
    </citation>
    <scope>IDENTIFICATION</scope>
</reference>
<dbReference type="HOGENOM" id="CLU_2941017_0_0_1"/>
<dbReference type="AlphaFoldDB" id="H2XZG9"/>
<organism evidence="1 2">
    <name type="scientific">Ciona intestinalis</name>
    <name type="common">Transparent sea squirt</name>
    <name type="synonym">Ascidia intestinalis</name>
    <dbReference type="NCBI Taxonomy" id="7719"/>
    <lineage>
        <taxon>Eukaryota</taxon>
        <taxon>Metazoa</taxon>
        <taxon>Chordata</taxon>
        <taxon>Tunicata</taxon>
        <taxon>Ascidiacea</taxon>
        <taxon>Phlebobranchia</taxon>
        <taxon>Cionidae</taxon>
        <taxon>Ciona</taxon>
    </lineage>
</organism>
<dbReference type="InParanoid" id="H2XZG9"/>
<reference evidence="1" key="4">
    <citation type="submission" date="2025-09" db="UniProtKB">
        <authorList>
            <consortium name="Ensembl"/>
        </authorList>
    </citation>
    <scope>IDENTIFICATION</scope>
</reference>
<dbReference type="EMBL" id="EAAA01002464">
    <property type="status" value="NOT_ANNOTATED_CDS"/>
    <property type="molecule type" value="Genomic_DNA"/>
</dbReference>
<dbReference type="Proteomes" id="UP000008144">
    <property type="component" value="Chromosome 7"/>
</dbReference>